<dbReference type="InterPro" id="IPR025514">
    <property type="entry name" value="DUF4402"/>
</dbReference>
<dbReference type="RefSeq" id="WP_058797470.1">
    <property type="nucleotide sequence ID" value="NZ_CP013611.1"/>
</dbReference>
<evidence type="ECO:0000256" key="1">
    <source>
        <dbReference type="SAM" id="SignalP"/>
    </source>
</evidence>
<keyword evidence="1" id="KW-0732">Signal</keyword>
<evidence type="ECO:0008006" key="4">
    <source>
        <dbReference type="Google" id="ProtNLM"/>
    </source>
</evidence>
<evidence type="ECO:0000313" key="2">
    <source>
        <dbReference type="EMBL" id="ALU44480.1"/>
    </source>
</evidence>
<accession>A0A0U3I9S3</accession>
<dbReference type="EMBL" id="CP013611">
    <property type="protein sequence ID" value="ALU44480.1"/>
    <property type="molecule type" value="Genomic_DNA"/>
</dbReference>
<dbReference type="AlphaFoldDB" id="A0A0U3I9S3"/>
<evidence type="ECO:0000313" key="3">
    <source>
        <dbReference type="Proteomes" id="UP000069015"/>
    </source>
</evidence>
<reference evidence="2 3" key="1">
    <citation type="submission" date="2015-12" db="EMBL/GenBank/DDBJ databases">
        <title>Complete genome sequence of Pseudoalteromonas rubra SCSIO 6842, harboring a conjugative plasmid.</title>
        <authorList>
            <person name="Li B."/>
            <person name="Wang X."/>
        </authorList>
    </citation>
    <scope>NUCLEOTIDE SEQUENCE [LARGE SCALE GENOMIC DNA]</scope>
    <source>
        <strain evidence="2 3">SCSIO 6842</strain>
    </source>
</reference>
<dbReference type="Proteomes" id="UP000069015">
    <property type="component" value="Chromosome 1"/>
</dbReference>
<organism evidence="2 3">
    <name type="scientific">Pseudoalteromonas rubra</name>
    <dbReference type="NCBI Taxonomy" id="43658"/>
    <lineage>
        <taxon>Bacteria</taxon>
        <taxon>Pseudomonadati</taxon>
        <taxon>Pseudomonadota</taxon>
        <taxon>Gammaproteobacteria</taxon>
        <taxon>Alteromonadales</taxon>
        <taxon>Pseudoalteromonadaceae</taxon>
        <taxon>Pseudoalteromonas</taxon>
    </lineage>
</organism>
<dbReference type="Pfam" id="PF14352">
    <property type="entry name" value="DUF4402"/>
    <property type="match status" value="1"/>
</dbReference>
<gene>
    <name evidence="2" type="ORF">AT705_17015</name>
</gene>
<feature type="chain" id="PRO_5006839882" description="DUF4402 domain-containing protein" evidence="1">
    <location>
        <begin position="19"/>
        <end position="151"/>
    </location>
</feature>
<feature type="signal peptide" evidence="1">
    <location>
        <begin position="1"/>
        <end position="18"/>
    </location>
</feature>
<protein>
    <recommendedName>
        <fullName evidence="4">DUF4402 domain-containing protein</fullName>
    </recommendedName>
</protein>
<proteinExistence type="predicted"/>
<sequence>MKALFVFLGLFCSWCSQANIIHNADLSFGTIIVADPSVASSVVVSPGGGTSSSGSIHVIKKGHPAELLLESFPAGVYLNISTDLLNDQLAHSNLITAGKLSVTKLHHPARVFTDRDGRARLLIGGTLQSQASAALYVDGQYATTVSIEVSY</sequence>
<name>A0A0U3I9S3_9GAMM</name>
<dbReference type="KEGG" id="prr:AT705_17015"/>